<keyword evidence="2" id="KW-0378">Hydrolase</keyword>
<dbReference type="InterPro" id="IPR029058">
    <property type="entry name" value="AB_hydrolase_fold"/>
</dbReference>
<dbReference type="EMBL" id="JADKNH010000003">
    <property type="protein sequence ID" value="MBF4692630.1"/>
    <property type="molecule type" value="Genomic_DNA"/>
</dbReference>
<dbReference type="RefSeq" id="WP_194700871.1">
    <property type="nucleotide sequence ID" value="NZ_JADKNH010000003.1"/>
</dbReference>
<name>A0ABR9ZQ90_9FIRM</name>
<proteinExistence type="predicted"/>
<dbReference type="PANTHER" id="PTHR46438">
    <property type="entry name" value="ALPHA/BETA-HYDROLASES SUPERFAMILY PROTEIN"/>
    <property type="match status" value="1"/>
</dbReference>
<keyword evidence="3" id="KW-1185">Reference proteome</keyword>
<dbReference type="Proteomes" id="UP000614200">
    <property type="component" value="Unassembled WGS sequence"/>
</dbReference>
<dbReference type="GO" id="GO:0016787">
    <property type="term" value="F:hydrolase activity"/>
    <property type="evidence" value="ECO:0007669"/>
    <property type="project" value="UniProtKB-KW"/>
</dbReference>
<dbReference type="Gene3D" id="3.40.50.1820">
    <property type="entry name" value="alpha/beta hydrolase"/>
    <property type="match status" value="1"/>
</dbReference>
<dbReference type="InterPro" id="IPR000073">
    <property type="entry name" value="AB_hydrolase_1"/>
</dbReference>
<dbReference type="Pfam" id="PF12697">
    <property type="entry name" value="Abhydrolase_6"/>
    <property type="match status" value="1"/>
</dbReference>
<protein>
    <submittedName>
        <fullName evidence="2">Alpha/beta hydrolase</fullName>
    </submittedName>
</protein>
<evidence type="ECO:0000259" key="1">
    <source>
        <dbReference type="Pfam" id="PF12697"/>
    </source>
</evidence>
<dbReference type="SUPFAM" id="SSF53474">
    <property type="entry name" value="alpha/beta-Hydrolases"/>
    <property type="match status" value="1"/>
</dbReference>
<comment type="caution">
    <text evidence="2">The sequence shown here is derived from an EMBL/GenBank/DDBJ whole genome shotgun (WGS) entry which is preliminary data.</text>
</comment>
<evidence type="ECO:0000313" key="2">
    <source>
        <dbReference type="EMBL" id="MBF4692630.1"/>
    </source>
</evidence>
<gene>
    <name evidence="2" type="ORF">ISU02_05850</name>
</gene>
<organism evidence="2 3">
    <name type="scientific">Fusibacter ferrireducens</name>
    <dbReference type="NCBI Taxonomy" id="2785058"/>
    <lineage>
        <taxon>Bacteria</taxon>
        <taxon>Bacillati</taxon>
        <taxon>Bacillota</taxon>
        <taxon>Clostridia</taxon>
        <taxon>Eubacteriales</taxon>
        <taxon>Eubacteriales Family XII. Incertae Sedis</taxon>
        <taxon>Fusibacter</taxon>
    </lineage>
</organism>
<dbReference type="PANTHER" id="PTHR46438:SF2">
    <property type="entry name" value="ALPHA_BETA-HYDROLASES SUPERFAMILY PROTEIN"/>
    <property type="match status" value="1"/>
</dbReference>
<sequence>MWYKWKNIKVNYEIVGEGKPILMIHGYTPDHRLMMGCMEPIFDAMSNYKRVYIDLPGMGRTEGSDQIKNSDDMLEVVRSFVNEIIGSESFLVAGESYGGYLTRGLIHEMPDQIEGALFICAMIKPHDRVVPHREIILKNPELLARLSDQKREMYESIAVVQDERTWEHFKTYVMPGLLKADEVFLERLRADGYGFTFDDALASDVFEKPVLFLNGKQDTSVGYKDAWGILDLYPRGTYVALDRAGHSLEAEQSVLFNALVKEWLFRCEEANDERTSS</sequence>
<accession>A0ABR9ZQ90</accession>
<reference evidence="2 3" key="1">
    <citation type="submission" date="2020-11" db="EMBL/GenBank/DDBJ databases">
        <title>Fusibacter basophilias sp. nov.</title>
        <authorList>
            <person name="Qiu D."/>
        </authorList>
    </citation>
    <scope>NUCLEOTIDE SEQUENCE [LARGE SCALE GENOMIC DNA]</scope>
    <source>
        <strain evidence="2 3">Q10-2</strain>
    </source>
</reference>
<evidence type="ECO:0000313" key="3">
    <source>
        <dbReference type="Proteomes" id="UP000614200"/>
    </source>
</evidence>
<feature type="domain" description="AB hydrolase-1" evidence="1">
    <location>
        <begin position="21"/>
        <end position="251"/>
    </location>
</feature>